<keyword evidence="3" id="KW-1185">Reference proteome</keyword>
<protein>
    <submittedName>
        <fullName evidence="2">Uncharacterized protein</fullName>
    </submittedName>
</protein>
<dbReference type="AlphaFoldDB" id="W9R5J6"/>
<sequence length="60" mass="6973">MWFFHRRLKDRKATPTPAKRPWKDLLVTAGFASGSNGGRRSRKPRRGRMFWSKLGAKNSN</sequence>
<reference evidence="3" key="1">
    <citation type="submission" date="2013-01" db="EMBL/GenBank/DDBJ databases">
        <title>Draft Genome Sequence of a Mulberry Tree, Morus notabilis C.K. Schneid.</title>
        <authorList>
            <person name="He N."/>
            <person name="Zhao S."/>
        </authorList>
    </citation>
    <scope>NUCLEOTIDE SEQUENCE</scope>
</reference>
<evidence type="ECO:0000313" key="2">
    <source>
        <dbReference type="EMBL" id="EXB38555.1"/>
    </source>
</evidence>
<feature type="compositionally biased region" description="Basic residues" evidence="1">
    <location>
        <begin position="1"/>
        <end position="10"/>
    </location>
</feature>
<organism evidence="2 3">
    <name type="scientific">Morus notabilis</name>
    <dbReference type="NCBI Taxonomy" id="981085"/>
    <lineage>
        <taxon>Eukaryota</taxon>
        <taxon>Viridiplantae</taxon>
        <taxon>Streptophyta</taxon>
        <taxon>Embryophyta</taxon>
        <taxon>Tracheophyta</taxon>
        <taxon>Spermatophyta</taxon>
        <taxon>Magnoliopsida</taxon>
        <taxon>eudicotyledons</taxon>
        <taxon>Gunneridae</taxon>
        <taxon>Pentapetalae</taxon>
        <taxon>rosids</taxon>
        <taxon>fabids</taxon>
        <taxon>Rosales</taxon>
        <taxon>Moraceae</taxon>
        <taxon>Moreae</taxon>
        <taxon>Morus</taxon>
    </lineage>
</organism>
<gene>
    <name evidence="2" type="ORF">L484_008583</name>
</gene>
<proteinExistence type="predicted"/>
<accession>W9R5J6</accession>
<name>W9R5J6_9ROSA</name>
<dbReference type="Proteomes" id="UP000030645">
    <property type="component" value="Unassembled WGS sequence"/>
</dbReference>
<evidence type="ECO:0000256" key="1">
    <source>
        <dbReference type="SAM" id="MobiDB-lite"/>
    </source>
</evidence>
<feature type="region of interest" description="Disordered" evidence="1">
    <location>
        <begin position="1"/>
        <end position="60"/>
    </location>
</feature>
<feature type="compositionally biased region" description="Basic residues" evidence="1">
    <location>
        <begin position="39"/>
        <end position="48"/>
    </location>
</feature>
<dbReference type="EMBL" id="KE343698">
    <property type="protein sequence ID" value="EXB38555.1"/>
    <property type="molecule type" value="Genomic_DNA"/>
</dbReference>
<evidence type="ECO:0000313" key="3">
    <source>
        <dbReference type="Proteomes" id="UP000030645"/>
    </source>
</evidence>